<evidence type="ECO:0000313" key="4">
    <source>
        <dbReference type="Proteomes" id="UP000235554"/>
    </source>
</evidence>
<name>A0A855IMR2_9VIBR</name>
<reference evidence="4" key="1">
    <citation type="submission" date="2016-07" db="EMBL/GenBank/DDBJ databases">
        <title>Nontailed viruses are major unrecognized killers of bacteria in the ocean.</title>
        <authorList>
            <person name="Kauffman K."/>
            <person name="Hussain F."/>
            <person name="Yang J."/>
            <person name="Arevalo P."/>
            <person name="Brown J."/>
            <person name="Cutler M."/>
            <person name="Kelly L."/>
            <person name="Polz M.F."/>
        </authorList>
    </citation>
    <scope>NUCLEOTIDE SEQUENCE [LARGE SCALE GENOMIC DNA]</scope>
    <source>
        <strain evidence="4">10N.261.48.A1</strain>
    </source>
</reference>
<proteinExistence type="predicted"/>
<evidence type="ECO:0000256" key="1">
    <source>
        <dbReference type="SAM" id="SignalP"/>
    </source>
</evidence>
<sequence length="171" mass="16906">MNNIKKTALASALLMGMVLSAGANAASNATVVWTGTVPVTNASDEIVITGLAGDLTALNGTITPSTDGIFESDSIVLESHVNDSGDPAAPTIGALVAANWTLVDATVTFDGVANPAQTVEVDINGAAIAVGDVVPSVETIATKVSQTATLPEAEVGGSTVQASVTVMADVA</sequence>
<dbReference type="RefSeq" id="WP_099166130.1">
    <property type="nucleotide sequence ID" value="NZ_CAWQOO010001090.1"/>
</dbReference>
<dbReference type="AlphaFoldDB" id="A0A855IMR2"/>
<reference evidence="3 5" key="3">
    <citation type="journal article" date="2018" name="Nature">
        <title>A major lineage of non-tailed dsDNA viruses as unrecognized killers of marine bacteria.</title>
        <authorList>
            <person name="Kauffman K.M."/>
            <person name="Hussain F.A."/>
            <person name="Yang J."/>
            <person name="Arevalo P."/>
            <person name="Brown J.M."/>
            <person name="Chang W.K."/>
            <person name="VanInsberghe D."/>
            <person name="Elsherbini J."/>
            <person name="Sharma R.S."/>
            <person name="Cutler M.B."/>
            <person name="Kelly L."/>
            <person name="Polz M.F."/>
        </authorList>
    </citation>
    <scope>NUCLEOTIDE SEQUENCE</scope>
    <source>
        <strain evidence="3">10N.261.48.A1</strain>
        <strain evidence="2 5">10N.286.55.E1</strain>
    </source>
</reference>
<gene>
    <name evidence="3" type="ORF">BCT50_10220</name>
    <name evidence="2" type="ORF">BCV38_23090</name>
</gene>
<evidence type="ECO:0000313" key="2">
    <source>
        <dbReference type="EMBL" id="PME28003.1"/>
    </source>
</evidence>
<evidence type="ECO:0000313" key="5">
    <source>
        <dbReference type="Proteomes" id="UP000239763"/>
    </source>
</evidence>
<feature type="signal peptide" evidence="1">
    <location>
        <begin position="1"/>
        <end position="25"/>
    </location>
</feature>
<evidence type="ECO:0000313" key="3">
    <source>
        <dbReference type="EMBL" id="PMM55654.1"/>
    </source>
</evidence>
<accession>A0A855IMR2</accession>
<keyword evidence="1" id="KW-0732">Signal</keyword>
<dbReference type="Proteomes" id="UP000235554">
    <property type="component" value="Unassembled WGS sequence"/>
</dbReference>
<dbReference type="Proteomes" id="UP000239763">
    <property type="component" value="Unassembled WGS sequence"/>
</dbReference>
<comment type="caution">
    <text evidence="3">The sequence shown here is derived from an EMBL/GenBank/DDBJ whole genome shotgun (WGS) entry which is preliminary data.</text>
</comment>
<dbReference type="EMBL" id="MCZJ01000043">
    <property type="protein sequence ID" value="PMM55654.1"/>
    <property type="molecule type" value="Genomic_DNA"/>
</dbReference>
<organism evidence="3 4">
    <name type="scientific">Vibrio lentus</name>
    <dbReference type="NCBI Taxonomy" id="136468"/>
    <lineage>
        <taxon>Bacteria</taxon>
        <taxon>Pseudomonadati</taxon>
        <taxon>Pseudomonadota</taxon>
        <taxon>Gammaproteobacteria</taxon>
        <taxon>Vibrionales</taxon>
        <taxon>Vibrionaceae</taxon>
        <taxon>Vibrio</taxon>
    </lineage>
</organism>
<keyword evidence="5" id="KW-1185">Reference proteome</keyword>
<reference evidence="3" key="2">
    <citation type="submission" date="2016-07" db="EMBL/GenBank/DDBJ databases">
        <authorList>
            <person name="Kauffman K."/>
            <person name="Arevalo P."/>
            <person name="Polz M.F."/>
        </authorList>
    </citation>
    <scope>NUCLEOTIDE SEQUENCE</scope>
    <source>
        <strain evidence="3">10N.261.48.A1</strain>
        <strain evidence="2">10N.286.55.E1</strain>
    </source>
</reference>
<protein>
    <submittedName>
        <fullName evidence="3">Uncharacterized protein</fullName>
    </submittedName>
</protein>
<dbReference type="EMBL" id="MCSB01000019">
    <property type="protein sequence ID" value="PME28003.1"/>
    <property type="molecule type" value="Genomic_DNA"/>
</dbReference>
<feature type="chain" id="PRO_5044663871" evidence="1">
    <location>
        <begin position="26"/>
        <end position="171"/>
    </location>
</feature>